<keyword evidence="1" id="KW-0472">Membrane</keyword>
<evidence type="ECO:0000313" key="2">
    <source>
        <dbReference type="EMBL" id="MFD0869346.1"/>
    </source>
</evidence>
<gene>
    <name evidence="2" type="ORF">ACFQ03_09295</name>
</gene>
<accession>A0ABW3D9U8</accession>
<dbReference type="Proteomes" id="UP001597120">
    <property type="component" value="Unassembled WGS sequence"/>
</dbReference>
<keyword evidence="1" id="KW-1133">Transmembrane helix</keyword>
<organism evidence="2 3">
    <name type="scientific">Paenibacillus residui</name>
    <dbReference type="NCBI Taxonomy" id="629724"/>
    <lineage>
        <taxon>Bacteria</taxon>
        <taxon>Bacillati</taxon>
        <taxon>Bacillota</taxon>
        <taxon>Bacilli</taxon>
        <taxon>Bacillales</taxon>
        <taxon>Paenibacillaceae</taxon>
        <taxon>Paenibacillus</taxon>
    </lineage>
</organism>
<proteinExistence type="predicted"/>
<evidence type="ECO:0000313" key="3">
    <source>
        <dbReference type="Proteomes" id="UP001597120"/>
    </source>
</evidence>
<keyword evidence="3" id="KW-1185">Reference proteome</keyword>
<name>A0ABW3D9U8_9BACL</name>
<dbReference type="EMBL" id="JBHTIU010000028">
    <property type="protein sequence ID" value="MFD0869346.1"/>
    <property type="molecule type" value="Genomic_DNA"/>
</dbReference>
<keyword evidence="1" id="KW-0812">Transmembrane</keyword>
<dbReference type="Pfam" id="PF18952">
    <property type="entry name" value="DUF5696"/>
    <property type="match status" value="1"/>
</dbReference>
<dbReference type="InterPro" id="IPR043751">
    <property type="entry name" value="DUF5696"/>
</dbReference>
<feature type="transmembrane region" description="Helical" evidence="1">
    <location>
        <begin position="7"/>
        <end position="26"/>
    </location>
</feature>
<comment type="caution">
    <text evidence="2">The sequence shown here is derived from an EMBL/GenBank/DDBJ whole genome shotgun (WGS) entry which is preliminary data.</text>
</comment>
<dbReference type="RefSeq" id="WP_379287669.1">
    <property type="nucleotide sequence ID" value="NZ_JBHTIU010000028.1"/>
</dbReference>
<sequence>MTPRRVLRWISWAVVLGLLTFFIYALENYMVEQGVMGDGAGQQNADFPRAVLDKLGDLSVYEKVAENRRLSLYYEPLTSSIAVEDKETGAVWLSASDVSDEEAGGSQLLKDSLKSPFNFSYADIGRPTHEVVSSNLISSSPRIGKEAVDNGIRVTYQFDNLGLQFAIEFTLDEDRLVVSVPVTEIREQGNYALVSIEPVPNLGAASDRDKGYMFYPDGSGAISYFKESHPQYREKYSALVYGSEDIFERNGQRAENAYLPVFGVHKNGRGFVAYITDGEFESKIHYAPSGYLVNVNRVSAEFLYRREYSAAIRKGEYARRVETGMRAFDHQVVYHFLPKGRAEYSNMAQIYREYLIQSGKLHRTIEKNKRTIPLALNLFMGVKEERVLKDRFVQATTFEQAENIVQQLKSAGVEEMSVIVKGWMTGGYGDFPDRTAAAGELGGASGLKRLARTMKENGLELFLNFNNVHANADNLGVRKMSAVMKDPGRLPLQNYYGDSLLLNAVTAASRFDSGHKQTLSGYGASGIDFEAYGDLAVADHSEWNPLTREGTVGQWLSMLRESREMNGKAAVHGGNQYVLHLADRLSDLPLEDSRYVFTDEAVPFYPMIVHGSIPYSGDIPLNIHHDQRQGFLRWVEYGSMLLYELTWQEPEELRFTEYRKLFSSAFGQWAPVIIEQYRELNERLGHTWGLAMTSHRKLERNVYETGYEDGTRVIVNYGSIPYETEGTTVKPLDYAVLTKEVGE</sequence>
<protein>
    <submittedName>
        <fullName evidence="2">DUF5696 domain-containing protein</fullName>
    </submittedName>
</protein>
<reference evidence="3" key="1">
    <citation type="journal article" date="2019" name="Int. J. Syst. Evol. Microbiol.">
        <title>The Global Catalogue of Microorganisms (GCM) 10K type strain sequencing project: providing services to taxonomists for standard genome sequencing and annotation.</title>
        <authorList>
            <consortium name="The Broad Institute Genomics Platform"/>
            <consortium name="The Broad Institute Genome Sequencing Center for Infectious Disease"/>
            <person name="Wu L."/>
            <person name="Ma J."/>
        </authorList>
    </citation>
    <scope>NUCLEOTIDE SEQUENCE [LARGE SCALE GENOMIC DNA]</scope>
    <source>
        <strain evidence="3">CCUG 57263</strain>
    </source>
</reference>
<evidence type="ECO:0000256" key="1">
    <source>
        <dbReference type="SAM" id="Phobius"/>
    </source>
</evidence>